<evidence type="ECO:0000256" key="1">
    <source>
        <dbReference type="SAM" id="Coils"/>
    </source>
</evidence>
<evidence type="ECO:0000256" key="2">
    <source>
        <dbReference type="SAM" id="Phobius"/>
    </source>
</evidence>
<feature type="coiled-coil region" evidence="1">
    <location>
        <begin position="638"/>
        <end position="684"/>
    </location>
</feature>
<keyword evidence="5" id="KW-1185">Reference proteome</keyword>
<dbReference type="Proteomes" id="UP000503482">
    <property type="component" value="Chromosome"/>
</dbReference>
<proteinExistence type="predicted"/>
<dbReference type="InterPro" id="IPR001054">
    <property type="entry name" value="A/G_cyclase"/>
</dbReference>
<dbReference type="CDD" id="cd07302">
    <property type="entry name" value="CHD"/>
    <property type="match status" value="1"/>
</dbReference>
<dbReference type="InterPro" id="IPR007890">
    <property type="entry name" value="CHASE2"/>
</dbReference>
<dbReference type="InterPro" id="IPR029787">
    <property type="entry name" value="Nucleotide_cyclase"/>
</dbReference>
<keyword evidence="2" id="KW-0472">Membrane</keyword>
<feature type="transmembrane region" description="Helical" evidence="2">
    <location>
        <begin position="7"/>
        <end position="27"/>
    </location>
</feature>
<dbReference type="AlphaFoldDB" id="A0AAE7E444"/>
<sequence length="712" mass="82032">MKNINLILAFFISIITITLYIYAPSLLQSLDDRLRDSMFTLRGEIKPQSDSVVIIDIDEKSLQQLGQWPWPRDILSKILENLADKKVAIIGLDIVFAEEDRSSPHNIFKKYNIKRDNVEDFDYNFAQTVASTPTILGYQFEFTSSDYINKKSPFIQTTFIEKNKQIGKSYLLEAKGTILNIPVIQNISYSSGFFNNIPDESGIIRSVPLIISYNDQIFPSLALETLRIALGVNKIFINYDENGVNNIQLNNLTIPTDRYGRLLINFRGKEKTFKYISAVDIYNNNFKQEDIENKIALVGTSAAALMDLRATPFESIFPGVEVHANVIDNIITQDFLYKSSWIDGFNVTLIFLLTFLTFFMIRKVHIALTPFFIAGLLIAAFYINYYLLFHVGIVINSLFPIITIILSGVISLVIGYFFEIRKKEEIKKKFASKVSKNVMEELIKNLDSNHLEAKNKEITIFFSDIRKFTNISEKISKPELLIEYLNQYMTPMSEIIIKNDGTIDKYIGDSIMAYWNAPFEIENHPDKAVISGLEQLAYLSILNEKITKNNQPTIDIGIGITTGVATVGEIGSIGRNDYTVIGDTINLCSRLESLCKFYESKLIISQNTKDKLKEKYVFRYLDFVQVKGKEEPIKLWEVISLEKDYNEDKSELEKYETAIKLYEKEQLKGAVEIFKELKNNYKNRKIYDIYILRCEQFMKNNNFNILFKHTFK</sequence>
<reference evidence="4 5" key="1">
    <citation type="submission" date="2020-05" db="EMBL/GenBank/DDBJ databases">
        <title>Complete genome sequencing of Campylobacter and Arcobacter type strains.</title>
        <authorList>
            <person name="Miller W.G."/>
            <person name="Yee E."/>
        </authorList>
    </citation>
    <scope>NUCLEOTIDE SEQUENCE [LARGE SCALE GENOMIC DNA]</scope>
    <source>
        <strain evidence="4 5">LMG 26156</strain>
    </source>
</reference>
<feature type="transmembrane region" description="Helical" evidence="2">
    <location>
        <begin position="341"/>
        <end position="361"/>
    </location>
</feature>
<dbReference type="RefSeq" id="WP_128357930.1">
    <property type="nucleotide sequence ID" value="NZ_CP053840.1"/>
</dbReference>
<feature type="transmembrane region" description="Helical" evidence="2">
    <location>
        <begin position="368"/>
        <end position="387"/>
    </location>
</feature>
<evidence type="ECO:0000313" key="5">
    <source>
        <dbReference type="Proteomes" id="UP000503482"/>
    </source>
</evidence>
<keyword evidence="2" id="KW-0812">Transmembrane</keyword>
<feature type="domain" description="Guanylate cyclase" evidence="3">
    <location>
        <begin position="459"/>
        <end position="592"/>
    </location>
</feature>
<accession>A0AAE7E444</accession>
<gene>
    <name evidence="4" type="ORF">AVENP_1969</name>
</gene>
<protein>
    <submittedName>
        <fullName evidence="4">CHASE2 sensor-containing adenylate/guanylate cyclase</fullName>
    </submittedName>
</protein>
<dbReference type="PANTHER" id="PTHR43081">
    <property type="entry name" value="ADENYLATE CYCLASE, TERMINAL-DIFFERENTIATION SPECIFIC-RELATED"/>
    <property type="match status" value="1"/>
</dbReference>
<dbReference type="SUPFAM" id="SSF55073">
    <property type="entry name" value="Nucleotide cyclase"/>
    <property type="match status" value="1"/>
</dbReference>
<dbReference type="SMART" id="SM00044">
    <property type="entry name" value="CYCc"/>
    <property type="match status" value="1"/>
</dbReference>
<dbReference type="GO" id="GO:0004016">
    <property type="term" value="F:adenylate cyclase activity"/>
    <property type="evidence" value="ECO:0007669"/>
    <property type="project" value="UniProtKB-ARBA"/>
</dbReference>
<dbReference type="Pfam" id="PF00211">
    <property type="entry name" value="Guanylate_cyc"/>
    <property type="match status" value="1"/>
</dbReference>
<keyword evidence="2" id="KW-1133">Transmembrane helix</keyword>
<dbReference type="SMART" id="SM01080">
    <property type="entry name" value="CHASE2"/>
    <property type="match status" value="1"/>
</dbReference>
<dbReference type="Pfam" id="PF05226">
    <property type="entry name" value="CHASE2"/>
    <property type="match status" value="1"/>
</dbReference>
<dbReference type="InterPro" id="IPR050697">
    <property type="entry name" value="Adenylyl/Guanylyl_Cyclase_3/4"/>
</dbReference>
<evidence type="ECO:0000259" key="3">
    <source>
        <dbReference type="PROSITE" id="PS50125"/>
    </source>
</evidence>
<dbReference type="PROSITE" id="PS50125">
    <property type="entry name" value="GUANYLATE_CYCLASE_2"/>
    <property type="match status" value="1"/>
</dbReference>
<organism evidence="4 5">
    <name type="scientific">Arcobacter venerupis</name>
    <dbReference type="NCBI Taxonomy" id="1054033"/>
    <lineage>
        <taxon>Bacteria</taxon>
        <taxon>Pseudomonadati</taxon>
        <taxon>Campylobacterota</taxon>
        <taxon>Epsilonproteobacteria</taxon>
        <taxon>Campylobacterales</taxon>
        <taxon>Arcobacteraceae</taxon>
        <taxon>Arcobacter</taxon>
    </lineage>
</organism>
<dbReference type="GO" id="GO:0006171">
    <property type="term" value="P:cAMP biosynthetic process"/>
    <property type="evidence" value="ECO:0007669"/>
    <property type="project" value="TreeGrafter"/>
</dbReference>
<dbReference type="PANTHER" id="PTHR43081:SF1">
    <property type="entry name" value="ADENYLATE CYCLASE, TERMINAL-DIFFERENTIATION SPECIFIC"/>
    <property type="match status" value="1"/>
</dbReference>
<name>A0AAE7E444_9BACT</name>
<dbReference type="GO" id="GO:0035556">
    <property type="term" value="P:intracellular signal transduction"/>
    <property type="evidence" value="ECO:0007669"/>
    <property type="project" value="InterPro"/>
</dbReference>
<feature type="transmembrane region" description="Helical" evidence="2">
    <location>
        <begin position="393"/>
        <end position="418"/>
    </location>
</feature>
<evidence type="ECO:0000313" key="4">
    <source>
        <dbReference type="EMBL" id="QKF67510.1"/>
    </source>
</evidence>
<dbReference type="Gene3D" id="3.30.70.1230">
    <property type="entry name" value="Nucleotide cyclase"/>
    <property type="match status" value="1"/>
</dbReference>
<keyword evidence="1" id="KW-0175">Coiled coil</keyword>
<dbReference type="EMBL" id="CP053840">
    <property type="protein sequence ID" value="QKF67510.1"/>
    <property type="molecule type" value="Genomic_DNA"/>
</dbReference>
<dbReference type="KEGG" id="avp:AVENP_1969"/>